<dbReference type="AlphaFoldDB" id="A0AAW1IAP4"/>
<evidence type="ECO:0000313" key="2">
    <source>
        <dbReference type="Proteomes" id="UP001458880"/>
    </source>
</evidence>
<dbReference type="InterPro" id="IPR043128">
    <property type="entry name" value="Rev_trsase/Diguanyl_cyclase"/>
</dbReference>
<dbReference type="InterPro" id="IPR043502">
    <property type="entry name" value="DNA/RNA_pol_sf"/>
</dbReference>
<dbReference type="InterPro" id="IPR050951">
    <property type="entry name" value="Retrovirus_Pol_polyprotein"/>
</dbReference>
<comment type="caution">
    <text evidence="1">The sequence shown here is derived from an EMBL/GenBank/DDBJ whole genome shotgun (WGS) entry which is preliminary data.</text>
</comment>
<evidence type="ECO:0000313" key="1">
    <source>
        <dbReference type="EMBL" id="KAK9686310.1"/>
    </source>
</evidence>
<accession>A0AAW1IAP4</accession>
<dbReference type="Gene3D" id="3.30.70.270">
    <property type="match status" value="2"/>
</dbReference>
<proteinExistence type="predicted"/>
<reference evidence="1 2" key="1">
    <citation type="journal article" date="2024" name="BMC Genomics">
        <title>De novo assembly and annotation of Popillia japonica's genome with initial clues to its potential as an invasive pest.</title>
        <authorList>
            <person name="Cucini C."/>
            <person name="Boschi S."/>
            <person name="Funari R."/>
            <person name="Cardaioli E."/>
            <person name="Iannotti N."/>
            <person name="Marturano G."/>
            <person name="Paoli F."/>
            <person name="Bruttini M."/>
            <person name="Carapelli A."/>
            <person name="Frati F."/>
            <person name="Nardi F."/>
        </authorList>
    </citation>
    <scope>NUCLEOTIDE SEQUENCE [LARGE SCALE GENOMIC DNA]</scope>
    <source>
        <strain evidence="1">DMR45628</strain>
    </source>
</reference>
<name>A0AAW1IAP4_POPJA</name>
<dbReference type="EMBL" id="JASPKY010000715">
    <property type="protein sequence ID" value="KAK9686310.1"/>
    <property type="molecule type" value="Genomic_DNA"/>
</dbReference>
<dbReference type="GO" id="GO:0071897">
    <property type="term" value="P:DNA biosynthetic process"/>
    <property type="evidence" value="ECO:0007669"/>
    <property type="project" value="UniProtKB-ARBA"/>
</dbReference>
<sequence length="206" mass="24134">MVIIGINDDAVREKLLQQESDTLEKAIECCILTEAARHQLEDMKIKKEIDAIGKRRMDRQKYSASTKEEHDKRLEKVFRIAQKENIKFNLDKCKFGLKEVKYLGYKFTEEGFSVDDDKIKAIIEMPEPQNKKDVQRFLGLVTYVGRFIKNLSHKSQPLREIIKQNNHFIWGSKQQEAFAELKRNIANQKVLQYFNPNMPITLSVKS</sequence>
<keyword evidence="2" id="KW-1185">Reference proteome</keyword>
<dbReference type="PANTHER" id="PTHR37984">
    <property type="entry name" value="PROTEIN CBG26694"/>
    <property type="match status" value="1"/>
</dbReference>
<dbReference type="FunFam" id="3.30.70.270:FF:000026">
    <property type="entry name" value="Transposon Ty3-G Gag-Pol polyprotein"/>
    <property type="match status" value="1"/>
</dbReference>
<dbReference type="SUPFAM" id="SSF56672">
    <property type="entry name" value="DNA/RNA polymerases"/>
    <property type="match status" value="1"/>
</dbReference>
<protein>
    <submittedName>
        <fullName evidence="1">Uncharacterized protein</fullName>
    </submittedName>
</protein>
<dbReference type="Proteomes" id="UP001458880">
    <property type="component" value="Unassembled WGS sequence"/>
</dbReference>
<organism evidence="1 2">
    <name type="scientific">Popillia japonica</name>
    <name type="common">Japanese beetle</name>
    <dbReference type="NCBI Taxonomy" id="7064"/>
    <lineage>
        <taxon>Eukaryota</taxon>
        <taxon>Metazoa</taxon>
        <taxon>Ecdysozoa</taxon>
        <taxon>Arthropoda</taxon>
        <taxon>Hexapoda</taxon>
        <taxon>Insecta</taxon>
        <taxon>Pterygota</taxon>
        <taxon>Neoptera</taxon>
        <taxon>Endopterygota</taxon>
        <taxon>Coleoptera</taxon>
        <taxon>Polyphaga</taxon>
        <taxon>Scarabaeiformia</taxon>
        <taxon>Scarabaeidae</taxon>
        <taxon>Rutelinae</taxon>
        <taxon>Popillia</taxon>
    </lineage>
</organism>
<gene>
    <name evidence="1" type="ORF">QE152_g37289</name>
</gene>
<dbReference type="PANTHER" id="PTHR37984:SF9">
    <property type="entry name" value="INTEGRASE CATALYTIC DOMAIN-CONTAINING PROTEIN"/>
    <property type="match status" value="1"/>
</dbReference>